<proteinExistence type="inferred from homology"/>
<dbReference type="Pfam" id="PF00480">
    <property type="entry name" value="ROK"/>
    <property type="match status" value="1"/>
</dbReference>
<dbReference type="Gene3D" id="1.10.10.10">
    <property type="entry name" value="Winged helix-like DNA-binding domain superfamily/Winged helix DNA-binding domain"/>
    <property type="match status" value="1"/>
</dbReference>
<dbReference type="EMBL" id="SDGZ01000020">
    <property type="protein sequence ID" value="TYC48467.1"/>
    <property type="molecule type" value="Genomic_DNA"/>
</dbReference>
<dbReference type="Pfam" id="PF13412">
    <property type="entry name" value="HTH_24"/>
    <property type="match status" value="1"/>
</dbReference>
<dbReference type="AlphaFoldDB" id="A0A6C2C3S0"/>
<evidence type="ECO:0000313" key="4">
    <source>
        <dbReference type="EMBL" id="TYC48467.1"/>
    </source>
</evidence>
<dbReference type="Gene3D" id="3.30.420.40">
    <property type="match status" value="2"/>
</dbReference>
<accession>A0A6C2C3S0</accession>
<evidence type="ECO:0000256" key="1">
    <source>
        <dbReference type="ARBA" id="ARBA00002486"/>
    </source>
</evidence>
<keyword evidence="3" id="KW-0119">Carbohydrate metabolism</keyword>
<reference evidence="4 5" key="1">
    <citation type="submission" date="2019-01" db="EMBL/GenBank/DDBJ databases">
        <title>Weissella sp. nov., a novel lactic acid bacterium isolated from animal feces.</title>
        <authorList>
            <person name="Wang L.-T."/>
        </authorList>
    </citation>
    <scope>NUCLEOTIDE SEQUENCE [LARGE SCALE GENOMIC DNA]</scope>
    <source>
        <strain evidence="4 5">8H-2</strain>
    </source>
</reference>
<dbReference type="InterPro" id="IPR049874">
    <property type="entry name" value="ROK_cs"/>
</dbReference>
<dbReference type="InterPro" id="IPR036390">
    <property type="entry name" value="WH_DNA-bd_sf"/>
</dbReference>
<comment type="caution">
    <text evidence="4">The sequence shown here is derived from an EMBL/GenBank/DDBJ whole genome shotgun (WGS) entry which is preliminary data.</text>
</comment>
<dbReference type="PANTHER" id="PTHR18964">
    <property type="entry name" value="ROK (REPRESSOR, ORF, KINASE) FAMILY"/>
    <property type="match status" value="1"/>
</dbReference>
<evidence type="ECO:0000313" key="5">
    <source>
        <dbReference type="Proteomes" id="UP000371977"/>
    </source>
</evidence>
<keyword evidence="3" id="KW-0859">Xylose metabolism</keyword>
<dbReference type="InterPro" id="IPR036388">
    <property type="entry name" value="WH-like_DNA-bd_sf"/>
</dbReference>
<keyword evidence="5" id="KW-1185">Reference proteome</keyword>
<dbReference type="Proteomes" id="UP000371977">
    <property type="component" value="Unassembled WGS sequence"/>
</dbReference>
<protein>
    <submittedName>
        <fullName evidence="4">ROK family protein</fullName>
    </submittedName>
</protein>
<dbReference type="SUPFAM" id="SSF46785">
    <property type="entry name" value="Winged helix' DNA-binding domain"/>
    <property type="match status" value="1"/>
</dbReference>
<dbReference type="SUPFAM" id="SSF53067">
    <property type="entry name" value="Actin-like ATPase domain"/>
    <property type="match status" value="1"/>
</dbReference>
<evidence type="ECO:0000256" key="2">
    <source>
        <dbReference type="ARBA" id="ARBA00006479"/>
    </source>
</evidence>
<gene>
    <name evidence="4" type="ORF">ESZ50_08900</name>
</gene>
<name>A0A6C2C3S0_9LACO</name>
<comment type="similarity">
    <text evidence="2">Belongs to the ROK (NagC/XylR) family.</text>
</comment>
<dbReference type="InterPro" id="IPR000600">
    <property type="entry name" value="ROK"/>
</dbReference>
<dbReference type="OrthoDB" id="9796533at2"/>
<dbReference type="PANTHER" id="PTHR18964:SF149">
    <property type="entry name" value="BIFUNCTIONAL UDP-N-ACETYLGLUCOSAMINE 2-EPIMERASE_N-ACETYLMANNOSAMINE KINASE"/>
    <property type="match status" value="1"/>
</dbReference>
<dbReference type="InterPro" id="IPR043129">
    <property type="entry name" value="ATPase_NBD"/>
</dbReference>
<dbReference type="RefSeq" id="WP_148623214.1">
    <property type="nucleotide sequence ID" value="NZ_SDGZ01000020.1"/>
</dbReference>
<sequence length="405" mass="45943">MENKLDQEGMRQLNRKLVIQELFNEPKTSRSEIADKISLHKSTISTIYRELESEHLIEELGEGEVSKVGGRKPQLIRFNREYGFVVSFDVGRNHLRYLVARLTGEILDRGRMDLTSKTSYEDLKRAMLQRVLQLGDQGTINGLVGIAVGIHGVVHENRVVYTPFTQVLLEHDLGHELEIALDVPVFLENEANLAALYVRDFREHDREIRQTDFAVVNIHNGVGAGIVQNGNLIHGLNGAAGEIGRTIIYDDQRWQTAGYKLPVHFEELYSEDAILKRAGNLKGQAIARNELVELYQQHDPEIMELLQGWVKATTILLFNLAQYSAISTFYVHARMIAGMPELFDEMQKMYHELKSESATQLKYAGDSVYSATLIGGIALTTRNILGLEDYRLRFTISQVDDTSWD</sequence>
<dbReference type="GO" id="GO:0042732">
    <property type="term" value="P:D-xylose metabolic process"/>
    <property type="evidence" value="ECO:0007669"/>
    <property type="project" value="UniProtKB-KW"/>
</dbReference>
<dbReference type="PROSITE" id="PS01125">
    <property type="entry name" value="ROK"/>
    <property type="match status" value="1"/>
</dbReference>
<organism evidence="4 5">
    <name type="scientific">Weissella muntiaci</name>
    <dbReference type="NCBI Taxonomy" id="2508881"/>
    <lineage>
        <taxon>Bacteria</taxon>
        <taxon>Bacillati</taxon>
        <taxon>Bacillota</taxon>
        <taxon>Bacilli</taxon>
        <taxon>Lactobacillales</taxon>
        <taxon>Lactobacillaceae</taxon>
        <taxon>Weissella</taxon>
    </lineage>
</organism>
<evidence type="ECO:0000256" key="3">
    <source>
        <dbReference type="ARBA" id="ARBA00022629"/>
    </source>
</evidence>
<comment type="function">
    <text evidence="1">Transcriptional repressor of xylose-utilizing enzymes.</text>
</comment>